<name>A0A3M5EZQ0_PSEAI</name>
<sequence length="77" mass="8521">MLITLRTTFDGPLWELYLAVVLAWAATALILLQAAFLQRFLGPRGLTAIERLAGMLLIMLSVDMLLDNLRSVLHIAA</sequence>
<comment type="subcellular location">
    <subcellularLocation>
        <location evidence="1 7">Cell membrane</location>
        <topology evidence="1 7">Multi-pass membrane protein</topology>
    </subcellularLocation>
</comment>
<dbReference type="InterPro" id="IPR002771">
    <property type="entry name" value="Multi_antbiot-R_MarC"/>
</dbReference>
<dbReference type="EMBL" id="RBSQ01000005">
    <property type="protein sequence ID" value="RMS66900.1"/>
    <property type="molecule type" value="Genomic_DNA"/>
</dbReference>
<keyword evidence="6 7" id="KW-0472">Membrane</keyword>
<protein>
    <recommendedName>
        <fullName evidence="7">UPF0056 membrane protein</fullName>
    </recommendedName>
</protein>
<evidence type="ECO:0000256" key="2">
    <source>
        <dbReference type="ARBA" id="ARBA00009784"/>
    </source>
</evidence>
<dbReference type="GO" id="GO:0005886">
    <property type="term" value="C:plasma membrane"/>
    <property type="evidence" value="ECO:0007669"/>
    <property type="project" value="UniProtKB-SubCell"/>
</dbReference>
<evidence type="ECO:0000256" key="6">
    <source>
        <dbReference type="ARBA" id="ARBA00023136"/>
    </source>
</evidence>
<dbReference type="AlphaFoldDB" id="A0A3M5EZQ0"/>
<evidence type="ECO:0000256" key="7">
    <source>
        <dbReference type="RuleBase" id="RU362048"/>
    </source>
</evidence>
<proteinExistence type="inferred from homology"/>
<comment type="caution">
    <text evidence="8">The sequence shown here is derived from an EMBL/GenBank/DDBJ whole genome shotgun (WGS) entry which is preliminary data.</text>
</comment>
<reference evidence="8 9" key="1">
    <citation type="submission" date="2018-08" db="EMBL/GenBank/DDBJ databases">
        <title>Recombination of ecologically and evolutionarily significant loci maintains genetic cohesion in the Pseudomonas syringae species complex.</title>
        <authorList>
            <person name="Dillon M."/>
            <person name="Thakur S."/>
            <person name="Almeida R.N.D."/>
            <person name="Weir B.S."/>
            <person name="Guttman D.S."/>
        </authorList>
    </citation>
    <scope>NUCLEOTIDE SEQUENCE [LARGE SCALE GENOMIC DNA]</scope>
    <source>
        <strain evidence="8 9">ICMP 7846</strain>
    </source>
</reference>
<dbReference type="Pfam" id="PF01914">
    <property type="entry name" value="MarC"/>
    <property type="match status" value="1"/>
</dbReference>
<keyword evidence="3" id="KW-1003">Cell membrane</keyword>
<accession>A0A3M5EZQ0</accession>
<evidence type="ECO:0000256" key="3">
    <source>
        <dbReference type="ARBA" id="ARBA00022475"/>
    </source>
</evidence>
<dbReference type="Proteomes" id="UP000270834">
    <property type="component" value="Unassembled WGS sequence"/>
</dbReference>
<evidence type="ECO:0000256" key="5">
    <source>
        <dbReference type="ARBA" id="ARBA00022989"/>
    </source>
</evidence>
<dbReference type="PANTHER" id="PTHR33508:SF10">
    <property type="entry name" value="UPF0056 INNER MEMBRANE PROTEIN YHGN"/>
    <property type="match status" value="1"/>
</dbReference>
<comment type="caution">
    <text evidence="7">Lacks conserved residue(s) required for the propagation of feature annotation.</text>
</comment>
<dbReference type="PANTHER" id="PTHR33508">
    <property type="entry name" value="UPF0056 MEMBRANE PROTEIN YHCE"/>
    <property type="match status" value="1"/>
</dbReference>
<comment type="similarity">
    <text evidence="2 7">Belongs to the UPF0056 (MarC) family.</text>
</comment>
<gene>
    <name evidence="8" type="ORF">ALP65_02979</name>
</gene>
<organism evidence="8 9">
    <name type="scientific">Pseudomonas aeruginosa</name>
    <dbReference type="NCBI Taxonomy" id="287"/>
    <lineage>
        <taxon>Bacteria</taxon>
        <taxon>Pseudomonadati</taxon>
        <taxon>Pseudomonadota</taxon>
        <taxon>Gammaproteobacteria</taxon>
        <taxon>Pseudomonadales</taxon>
        <taxon>Pseudomonadaceae</taxon>
        <taxon>Pseudomonas</taxon>
    </lineage>
</organism>
<evidence type="ECO:0000313" key="9">
    <source>
        <dbReference type="Proteomes" id="UP000270834"/>
    </source>
</evidence>
<evidence type="ECO:0000256" key="4">
    <source>
        <dbReference type="ARBA" id="ARBA00022692"/>
    </source>
</evidence>
<evidence type="ECO:0000256" key="1">
    <source>
        <dbReference type="ARBA" id="ARBA00004651"/>
    </source>
</evidence>
<feature type="transmembrane region" description="Helical" evidence="7">
    <location>
        <begin position="16"/>
        <end position="36"/>
    </location>
</feature>
<keyword evidence="5 7" id="KW-1133">Transmembrane helix</keyword>
<keyword evidence="4 7" id="KW-0812">Transmembrane</keyword>
<evidence type="ECO:0000313" key="8">
    <source>
        <dbReference type="EMBL" id="RMS66900.1"/>
    </source>
</evidence>